<gene>
    <name evidence="1" type="ORF">H6G72_06170</name>
</gene>
<organism evidence="1 2">
    <name type="scientific">Planktothricoides raciborskii FACHB-1370</name>
    <dbReference type="NCBI Taxonomy" id="2949576"/>
    <lineage>
        <taxon>Bacteria</taxon>
        <taxon>Bacillati</taxon>
        <taxon>Cyanobacteriota</taxon>
        <taxon>Cyanophyceae</taxon>
        <taxon>Oscillatoriophycideae</taxon>
        <taxon>Oscillatoriales</taxon>
        <taxon>Oscillatoriaceae</taxon>
        <taxon>Planktothricoides</taxon>
    </lineage>
</organism>
<keyword evidence="2" id="KW-1185">Reference proteome</keyword>
<accession>A0ABR8E9M7</accession>
<proteinExistence type="predicted"/>
<comment type="caution">
    <text evidence="1">The sequence shown here is derived from an EMBL/GenBank/DDBJ whole genome shotgun (WGS) entry which is preliminary data.</text>
</comment>
<dbReference type="EMBL" id="JACJSK010000006">
    <property type="protein sequence ID" value="MBD2543443.1"/>
    <property type="molecule type" value="Genomic_DNA"/>
</dbReference>
<reference evidence="1 2" key="1">
    <citation type="journal article" date="2020" name="ISME J.">
        <title>Comparative genomics reveals insights into cyanobacterial evolution and habitat adaptation.</title>
        <authorList>
            <person name="Chen M.Y."/>
            <person name="Teng W.K."/>
            <person name="Zhao L."/>
            <person name="Hu C.X."/>
            <person name="Zhou Y.K."/>
            <person name="Han B.P."/>
            <person name="Song L.R."/>
            <person name="Shu W.S."/>
        </authorList>
    </citation>
    <scope>NUCLEOTIDE SEQUENCE [LARGE SCALE GENOMIC DNA]</scope>
    <source>
        <strain evidence="1 2">FACHB-1370</strain>
    </source>
</reference>
<evidence type="ECO:0000313" key="2">
    <source>
        <dbReference type="Proteomes" id="UP000641954"/>
    </source>
</evidence>
<sequence>MSDDYQLLNLGGLTSLVTNVTMSLWGNDVAIECLYDPTGDRLPYILNFQDCREIRWEIHDPEEVHETFAELIGIHLGEGDRQKPALIHTDIFEISLLYGTFNLERIPSSQNILQTKPLVEA</sequence>
<protein>
    <submittedName>
        <fullName evidence="1">Uncharacterized protein</fullName>
    </submittedName>
</protein>
<name>A0ABR8E9M7_9CYAN</name>
<evidence type="ECO:0000313" key="1">
    <source>
        <dbReference type="EMBL" id="MBD2543443.1"/>
    </source>
</evidence>
<dbReference type="Proteomes" id="UP000641954">
    <property type="component" value="Unassembled WGS sequence"/>
</dbReference>